<evidence type="ECO:0000256" key="4">
    <source>
        <dbReference type="ARBA" id="ARBA00046271"/>
    </source>
</evidence>
<evidence type="ECO:0000313" key="5">
    <source>
        <dbReference type="EMBL" id="AMD21081.1"/>
    </source>
</evidence>
<dbReference type="STRING" id="45286.A0A0X8HTB7"/>
<reference evidence="5 6" key="1">
    <citation type="submission" date="2016-01" db="EMBL/GenBank/DDBJ databases">
        <title>Genome sequence of the yeast Holleya sinecauda.</title>
        <authorList>
            <person name="Dietrich F.S."/>
        </authorList>
    </citation>
    <scope>NUCLEOTIDE SEQUENCE [LARGE SCALE GENOMIC DNA]</scope>
    <source>
        <strain evidence="5 6">ATCC 58844</strain>
    </source>
</reference>
<dbReference type="Proteomes" id="UP000243052">
    <property type="component" value="Chromosome v"/>
</dbReference>
<proteinExistence type="predicted"/>
<dbReference type="InterPro" id="IPR008733">
    <property type="entry name" value="PEX11"/>
</dbReference>
<dbReference type="GeneID" id="28724357"/>
<dbReference type="PANTHER" id="PTHR12652">
    <property type="entry name" value="PEROXISOMAL BIOGENESIS FACTOR 11"/>
    <property type="match status" value="1"/>
</dbReference>
<evidence type="ECO:0000256" key="1">
    <source>
        <dbReference type="ARBA" id="ARBA00022593"/>
    </source>
</evidence>
<dbReference type="GO" id="GO:0016559">
    <property type="term" value="P:peroxisome fission"/>
    <property type="evidence" value="ECO:0007669"/>
    <property type="project" value="InterPro"/>
</dbReference>
<dbReference type="AlphaFoldDB" id="A0A0X8HTB7"/>
<name>A0A0X8HTB7_9SACH</name>
<gene>
    <name evidence="5" type="ORF">AW171_hschr53014</name>
</gene>
<organism evidence="5 6">
    <name type="scientific">Eremothecium sinecaudum</name>
    <dbReference type="NCBI Taxonomy" id="45286"/>
    <lineage>
        <taxon>Eukaryota</taxon>
        <taxon>Fungi</taxon>
        <taxon>Dikarya</taxon>
        <taxon>Ascomycota</taxon>
        <taxon>Saccharomycotina</taxon>
        <taxon>Saccharomycetes</taxon>
        <taxon>Saccharomycetales</taxon>
        <taxon>Saccharomycetaceae</taxon>
        <taxon>Eremothecium</taxon>
    </lineage>
</organism>
<keyword evidence="2" id="KW-0472">Membrane</keyword>
<keyword evidence="1" id="KW-0962">Peroxisome biogenesis</keyword>
<comment type="subcellular location">
    <subcellularLocation>
        <location evidence="4">Peroxisome membrane</location>
    </subcellularLocation>
</comment>
<keyword evidence="3" id="KW-0576">Peroxisome</keyword>
<evidence type="ECO:0000256" key="3">
    <source>
        <dbReference type="ARBA" id="ARBA00023140"/>
    </source>
</evidence>
<keyword evidence="6" id="KW-1185">Reference proteome</keyword>
<dbReference type="RefSeq" id="XP_017988077.1">
    <property type="nucleotide sequence ID" value="XM_018132642.1"/>
</dbReference>
<dbReference type="PANTHER" id="PTHR12652:SF50">
    <property type="entry name" value="PEROXIN 11"/>
    <property type="match status" value="1"/>
</dbReference>
<dbReference type="OrthoDB" id="411017at2759"/>
<sequence>MVCDNIVYHPSLTRLIQFLDTTAGREKAFRLIQYLCRFLGFQYKSLLAKQLQVQFTTTRKLLRFLKPLNLLRTAAKLYDNKIGPDDVLRWANVIKNLFSAAYLTLDQVNLLRMLKLIPVTPFTGKTLPRWTNWMWFGALVSGILGSLRTIEVSQKRIVSLLREGDEKDAKLLEATYQERFKAARRLVWDGLDMYIVLNNLQYLNSQEGSIGLAGVATSLFGLQDLWKAT</sequence>
<evidence type="ECO:0000313" key="6">
    <source>
        <dbReference type="Proteomes" id="UP000243052"/>
    </source>
</evidence>
<dbReference type="Pfam" id="PF05648">
    <property type="entry name" value="PEX11"/>
    <property type="match status" value="1"/>
</dbReference>
<dbReference type="EMBL" id="CP014245">
    <property type="protein sequence ID" value="AMD21081.1"/>
    <property type="molecule type" value="Genomic_DNA"/>
</dbReference>
<protein>
    <submittedName>
        <fullName evidence="5">HEL200Cp</fullName>
    </submittedName>
</protein>
<evidence type="ECO:0000256" key="2">
    <source>
        <dbReference type="ARBA" id="ARBA00023136"/>
    </source>
</evidence>
<dbReference type="GO" id="GO:0005778">
    <property type="term" value="C:peroxisomal membrane"/>
    <property type="evidence" value="ECO:0007669"/>
    <property type="project" value="UniProtKB-SubCell"/>
</dbReference>
<accession>A0A0X8HTB7</accession>